<keyword evidence="3" id="KW-1185">Reference proteome</keyword>
<evidence type="ECO:0000313" key="2">
    <source>
        <dbReference type="EMBL" id="GEQ03112.1"/>
    </source>
</evidence>
<accession>A0AB34AME6</accession>
<dbReference type="InterPro" id="IPR029052">
    <property type="entry name" value="Metallo-depent_PP-like"/>
</dbReference>
<dbReference type="Pfam" id="PF00149">
    <property type="entry name" value="Metallophos"/>
    <property type="match status" value="1"/>
</dbReference>
<sequence length="273" mass="32164">MINMLIGMISDLHIDRHNKLTPKDYEQALVTVIKQQKIELLLIAGDVSNHYKLTQSFVKEIEIQTMIKVLFVPGNHDFWSTDTGATSSEILDTYIKMDNCLIDDPFVINEAWAIVGNTGWYDYTYAHSKFSLERIARRKYYGATWQDKVKIDWQIEDQKLSMIAAKQAMKDIEKVKDKKIILMTHIVTHRKFAVPMPHRIFDYFNAFIGTSDFDEIYTQYDIRYSIMGHVHFRNVFEENNVTYICPCLGYQREWRTPDIEQEINHALHKIEIN</sequence>
<dbReference type="Proteomes" id="UP000321839">
    <property type="component" value="Unassembled WGS sequence"/>
</dbReference>
<reference evidence="2 3" key="1">
    <citation type="submission" date="2019-07" db="EMBL/GenBank/DDBJ databases">
        <title>Whole genome shotgun sequence of Staphylococcus cohnii subsp. urealyticus NBRC 109766.</title>
        <authorList>
            <person name="Hosoyama A."/>
            <person name="Uohara A."/>
            <person name="Ohji S."/>
            <person name="Ichikawa N."/>
        </authorList>
    </citation>
    <scope>NUCLEOTIDE SEQUENCE [LARGE SCALE GENOMIC DNA]</scope>
    <source>
        <strain evidence="2 3">NBRC 109766</strain>
    </source>
</reference>
<dbReference type="PANTHER" id="PTHR36492:SF2">
    <property type="entry name" value="[ACYL-CARRIER-PROTEIN] PHOSPHODIESTERASE PPTH"/>
    <property type="match status" value="1"/>
</dbReference>
<dbReference type="Gene3D" id="3.60.21.10">
    <property type="match status" value="1"/>
</dbReference>
<dbReference type="EMBL" id="BKAW01000007">
    <property type="protein sequence ID" value="GEQ03112.1"/>
    <property type="molecule type" value="Genomic_DNA"/>
</dbReference>
<organism evidence="2 3">
    <name type="scientific">Staphylococcus ureilyticus</name>
    <name type="common">Staphylococcus cohnii subsp. urealyticus</name>
    <dbReference type="NCBI Taxonomy" id="94138"/>
    <lineage>
        <taxon>Bacteria</taxon>
        <taxon>Bacillati</taxon>
        <taxon>Bacillota</taxon>
        <taxon>Bacilli</taxon>
        <taxon>Bacillales</taxon>
        <taxon>Staphylococcaceae</taxon>
        <taxon>Staphylococcus</taxon>
        <taxon>Staphylococcus cohnii species complex</taxon>
    </lineage>
</organism>
<evidence type="ECO:0000259" key="1">
    <source>
        <dbReference type="Pfam" id="PF00149"/>
    </source>
</evidence>
<evidence type="ECO:0000313" key="3">
    <source>
        <dbReference type="Proteomes" id="UP000321839"/>
    </source>
</evidence>
<name>A0AB34AME6_STAUR</name>
<comment type="caution">
    <text evidence="2">The sequence shown here is derived from an EMBL/GenBank/DDBJ whole genome shotgun (WGS) entry which is preliminary data.</text>
</comment>
<dbReference type="AlphaFoldDB" id="A0AB34AME6"/>
<protein>
    <submittedName>
        <fullName evidence="2">Phosphohydrolase</fullName>
    </submittedName>
</protein>
<dbReference type="GO" id="GO:0016787">
    <property type="term" value="F:hydrolase activity"/>
    <property type="evidence" value="ECO:0007669"/>
    <property type="project" value="InterPro"/>
</dbReference>
<dbReference type="PANTHER" id="PTHR36492">
    <property type="match status" value="1"/>
</dbReference>
<feature type="domain" description="Calcineurin-like phosphoesterase" evidence="1">
    <location>
        <begin position="4"/>
        <end position="231"/>
    </location>
</feature>
<dbReference type="SUPFAM" id="SSF56300">
    <property type="entry name" value="Metallo-dependent phosphatases"/>
    <property type="match status" value="1"/>
</dbReference>
<dbReference type="InterPro" id="IPR022302">
    <property type="entry name" value="Phosphoesterase_putative"/>
</dbReference>
<dbReference type="NCBIfam" id="TIGR03729">
    <property type="entry name" value="acc_ester"/>
    <property type="match status" value="1"/>
</dbReference>
<proteinExistence type="predicted"/>
<gene>
    <name evidence="2" type="ORF">SCO02_15530</name>
</gene>
<dbReference type="InterPro" id="IPR004843">
    <property type="entry name" value="Calcineurin-like_PHP"/>
</dbReference>
<dbReference type="InterPro" id="IPR052963">
    <property type="entry name" value="Pantetheine_PDE"/>
</dbReference>